<sequence>MEKTRSPSSATGGLTEVERQQLAQHHRLWAERAARTKPLERAVIEPLVRQLYAQAGLREPAVVAASSPGVMAVAGTLARFILEDLPGGAASVLPLPAADTIACDAQYRPLVREVIGTLGEVLANAAPDPVADTRINACDRTLSASYARVDPLIAEALDRPTYTTISRTCDHAPLQDMANAIKDSMKDDFGNSVLTELMRGHVDAWVHALATAVFKNDAAADKALEQVCDWWMSAQPGAADCYWDFCLTAARDVLGIRVDGLAQYAVWEACNTHSAYRYMRPSFCLACELPSSITDKQAASYTLGTGQNLYRWNDGWTV</sequence>
<dbReference type="EMBL" id="CP071060">
    <property type="protein sequence ID" value="QSI78527.1"/>
    <property type="molecule type" value="Genomic_DNA"/>
</dbReference>
<evidence type="ECO:0000313" key="2">
    <source>
        <dbReference type="Proteomes" id="UP000663570"/>
    </source>
</evidence>
<proteinExistence type="predicted"/>
<dbReference type="RefSeq" id="WP_206255919.1">
    <property type="nucleotide sequence ID" value="NZ_CP071060.1"/>
</dbReference>
<reference evidence="1 2" key="1">
    <citation type="submission" date="2021-02" db="EMBL/GenBank/DDBJ databases">
        <title>Niveibacterium changnyeongensis HC41.</title>
        <authorList>
            <person name="Kang M."/>
        </authorList>
    </citation>
    <scope>NUCLEOTIDE SEQUENCE [LARGE SCALE GENOMIC DNA]</scope>
    <source>
        <strain evidence="1 2">HC41</strain>
    </source>
</reference>
<gene>
    <name evidence="1" type="ORF">JY500_07915</name>
</gene>
<keyword evidence="2" id="KW-1185">Reference proteome</keyword>
<evidence type="ECO:0000313" key="1">
    <source>
        <dbReference type="EMBL" id="QSI78527.1"/>
    </source>
</evidence>
<organism evidence="1 2">
    <name type="scientific">Niveibacterium microcysteis</name>
    <dbReference type="NCBI Taxonomy" id="2811415"/>
    <lineage>
        <taxon>Bacteria</taxon>
        <taxon>Pseudomonadati</taxon>
        <taxon>Pseudomonadota</taxon>
        <taxon>Betaproteobacteria</taxon>
        <taxon>Rhodocyclales</taxon>
        <taxon>Rhodocyclaceae</taxon>
        <taxon>Niveibacterium</taxon>
    </lineage>
</organism>
<dbReference type="Proteomes" id="UP000663570">
    <property type="component" value="Chromosome"/>
</dbReference>
<protein>
    <submittedName>
        <fullName evidence="1">Uncharacterized protein</fullName>
    </submittedName>
</protein>
<name>A0ABX7MF11_9RHOO</name>
<accession>A0ABX7MF11</accession>